<dbReference type="AlphaFoldDB" id="A0A222FFG4"/>
<gene>
    <name evidence="1" type="ORF">CHH28_00845</name>
</gene>
<evidence type="ECO:0008006" key="3">
    <source>
        <dbReference type="Google" id="ProtNLM"/>
    </source>
</evidence>
<accession>A0A222FFG4</accession>
<reference evidence="1 2" key="1">
    <citation type="submission" date="2017-07" db="EMBL/GenBank/DDBJ databases">
        <title>Annotated genome sequence of Bacterioplanes sanyensis isolated from Red Sea.</title>
        <authorList>
            <person name="Rehman Z.U."/>
        </authorList>
    </citation>
    <scope>NUCLEOTIDE SEQUENCE [LARGE SCALE GENOMIC DNA]</scope>
    <source>
        <strain evidence="1 2">NV9</strain>
    </source>
</reference>
<organism evidence="1 2">
    <name type="scientific">Bacterioplanes sanyensis</name>
    <dbReference type="NCBI Taxonomy" id="1249553"/>
    <lineage>
        <taxon>Bacteria</taxon>
        <taxon>Pseudomonadati</taxon>
        <taxon>Pseudomonadota</taxon>
        <taxon>Gammaproteobacteria</taxon>
        <taxon>Oceanospirillales</taxon>
        <taxon>Oceanospirillaceae</taxon>
        <taxon>Bacterioplanes</taxon>
    </lineage>
</organism>
<protein>
    <recommendedName>
        <fullName evidence="3">STAS/SEC14 domain-containing protein</fullName>
    </recommendedName>
</protein>
<name>A0A222FFG4_9GAMM</name>
<dbReference type="EMBL" id="CP022530">
    <property type="protein sequence ID" value="ASP37316.1"/>
    <property type="molecule type" value="Genomic_DNA"/>
</dbReference>
<evidence type="ECO:0000313" key="2">
    <source>
        <dbReference type="Proteomes" id="UP000202440"/>
    </source>
</evidence>
<sequence length="149" mass="16631">MVVSEWTQHGEFELAVFNRVVVAHLAGGWNLEAALAYDQQFRDCAAKLAQSGQPWAHLVTLDDWSLGVPEINPVIDSLVGWCTDHGLQRAAHVYAPSVLKRVHLQDLVRPDGRFELRHFDQLDSAVSWLHQQGFELPAIGEQSPQGSAR</sequence>
<dbReference type="KEGG" id="bsan:CHH28_00845"/>
<evidence type="ECO:0000313" key="1">
    <source>
        <dbReference type="EMBL" id="ASP37316.1"/>
    </source>
</evidence>
<dbReference type="Proteomes" id="UP000202440">
    <property type="component" value="Chromosome"/>
</dbReference>
<keyword evidence="2" id="KW-1185">Reference proteome</keyword>
<proteinExistence type="predicted"/>